<proteinExistence type="predicted"/>
<gene>
    <name evidence="2" type="primary">gb00533</name>
    <name evidence="2" type="ORF">PR202_gb00533</name>
</gene>
<keyword evidence="1" id="KW-1133">Transmembrane helix</keyword>
<dbReference type="EMBL" id="BQKI01000071">
    <property type="protein sequence ID" value="GJN13788.1"/>
    <property type="molecule type" value="Genomic_DNA"/>
</dbReference>
<dbReference type="Proteomes" id="UP001054889">
    <property type="component" value="Unassembled WGS sequence"/>
</dbReference>
<comment type="caution">
    <text evidence="2">The sequence shown here is derived from an EMBL/GenBank/DDBJ whole genome shotgun (WGS) entry which is preliminary data.</text>
</comment>
<keyword evidence="3" id="KW-1185">Reference proteome</keyword>
<reference evidence="2" key="1">
    <citation type="journal article" date="2018" name="DNA Res.">
        <title>Multiple hybrid de novo genome assembly of finger millet, an orphan allotetraploid crop.</title>
        <authorList>
            <person name="Hatakeyama M."/>
            <person name="Aluri S."/>
            <person name="Balachadran M.T."/>
            <person name="Sivarajan S.R."/>
            <person name="Patrignani A."/>
            <person name="Gruter S."/>
            <person name="Poveda L."/>
            <person name="Shimizu-Inatsugi R."/>
            <person name="Baeten J."/>
            <person name="Francoijs K.J."/>
            <person name="Nataraja K.N."/>
            <person name="Reddy Y.A.N."/>
            <person name="Phadnis S."/>
            <person name="Ravikumar R.L."/>
            <person name="Schlapbach R."/>
            <person name="Sreeman S.M."/>
            <person name="Shimizu K.K."/>
        </authorList>
    </citation>
    <scope>NUCLEOTIDE SEQUENCE</scope>
</reference>
<sequence length="195" mass="21457">MSLRTLDLVVNAVAASIVFHQCTLTSDLSQTIGLHPLSIVAMATADPVVRVVIIATALIVITSVVLLLPEGAKAEELVTATELVLTNNADSYVAVLWHTLNSDSDTVALFNSSDLVVRRFDEKDSTWRSFDWSFVDTLVAGQNFSATSPPLISTNRWFALRMGDTYVVALHMESALRRPEEARARERDEANNRRA</sequence>
<keyword evidence="1" id="KW-0472">Membrane</keyword>
<evidence type="ECO:0000313" key="2">
    <source>
        <dbReference type="EMBL" id="GJN13788.1"/>
    </source>
</evidence>
<reference evidence="2" key="2">
    <citation type="submission" date="2021-12" db="EMBL/GenBank/DDBJ databases">
        <title>Resequencing data analysis of finger millet.</title>
        <authorList>
            <person name="Hatakeyama M."/>
            <person name="Aluri S."/>
            <person name="Balachadran M.T."/>
            <person name="Sivarajan S.R."/>
            <person name="Poveda L."/>
            <person name="Shimizu-Inatsugi R."/>
            <person name="Schlapbach R."/>
            <person name="Sreeman S.M."/>
            <person name="Shimizu K.K."/>
        </authorList>
    </citation>
    <scope>NUCLEOTIDE SEQUENCE</scope>
</reference>
<name>A0AAV5DTC2_ELECO</name>
<evidence type="ECO:0000256" key="1">
    <source>
        <dbReference type="SAM" id="Phobius"/>
    </source>
</evidence>
<organism evidence="2 3">
    <name type="scientific">Eleusine coracana subsp. coracana</name>
    <dbReference type="NCBI Taxonomy" id="191504"/>
    <lineage>
        <taxon>Eukaryota</taxon>
        <taxon>Viridiplantae</taxon>
        <taxon>Streptophyta</taxon>
        <taxon>Embryophyta</taxon>
        <taxon>Tracheophyta</taxon>
        <taxon>Spermatophyta</taxon>
        <taxon>Magnoliopsida</taxon>
        <taxon>Liliopsida</taxon>
        <taxon>Poales</taxon>
        <taxon>Poaceae</taxon>
        <taxon>PACMAD clade</taxon>
        <taxon>Chloridoideae</taxon>
        <taxon>Cynodonteae</taxon>
        <taxon>Eleusininae</taxon>
        <taxon>Eleusine</taxon>
    </lineage>
</organism>
<keyword evidence="1" id="KW-0812">Transmembrane</keyword>
<evidence type="ECO:0008006" key="4">
    <source>
        <dbReference type="Google" id="ProtNLM"/>
    </source>
</evidence>
<protein>
    <recommendedName>
        <fullName evidence="4">Dirigent protein</fullName>
    </recommendedName>
</protein>
<evidence type="ECO:0000313" key="3">
    <source>
        <dbReference type="Proteomes" id="UP001054889"/>
    </source>
</evidence>
<accession>A0AAV5DTC2</accession>
<dbReference type="AlphaFoldDB" id="A0AAV5DTC2"/>
<feature type="transmembrane region" description="Helical" evidence="1">
    <location>
        <begin position="48"/>
        <end position="68"/>
    </location>
</feature>